<sequence>MASLESVLVAGLVHLFFRFALYITPQSTLLTPGPTLPTIIVGVAILDLIYDYRIVPLSMYKRARGIKYICECFVAILFLEVGMLIFWQTIEHLVYLIAKMLLLEMDIVSLDYYYRHETFIIGSFTLPISLGILVLVSRITNHFKMLSRRYMSPQTHVYLRLDNTVRFLRHTDRYKNIRFREAFEKYNSTGNDPKRRSVWVKYFQNYT</sequence>
<dbReference type="OrthoDB" id="7882700at2759"/>
<dbReference type="KEGG" id="dvi:6627601"/>
<evidence type="ECO:0000313" key="2">
    <source>
        <dbReference type="EMBL" id="EDW63558.1"/>
    </source>
</evidence>
<dbReference type="eggNOG" id="ENOG502TCGY">
    <property type="taxonomic scope" value="Eukaryota"/>
</dbReference>
<feature type="transmembrane region" description="Helical" evidence="1">
    <location>
        <begin position="35"/>
        <end position="52"/>
    </location>
</feature>
<keyword evidence="3" id="KW-1185">Reference proteome</keyword>
<keyword evidence="1" id="KW-0472">Membrane</keyword>
<dbReference type="InterPro" id="IPR032145">
    <property type="entry name" value="DUF4818"/>
</dbReference>
<dbReference type="OMA" id="LIWDNCF"/>
<keyword evidence="1" id="KW-0812">Transmembrane</keyword>
<dbReference type="EMBL" id="CH940649">
    <property type="protein sequence ID" value="EDW63558.1"/>
    <property type="molecule type" value="Genomic_DNA"/>
</dbReference>
<dbReference type="Proteomes" id="UP000008792">
    <property type="component" value="Unassembled WGS sequence"/>
</dbReference>
<feature type="transmembrane region" description="Helical" evidence="1">
    <location>
        <begin position="73"/>
        <end position="98"/>
    </location>
</feature>
<evidence type="ECO:0000256" key="1">
    <source>
        <dbReference type="SAM" id="Phobius"/>
    </source>
</evidence>
<evidence type="ECO:0000313" key="3">
    <source>
        <dbReference type="Proteomes" id="UP000008792"/>
    </source>
</evidence>
<dbReference type="HOGENOM" id="CLU_115108_0_0_1"/>
<keyword evidence="1" id="KW-1133">Transmembrane helix</keyword>
<dbReference type="PhylomeDB" id="B4LR94"/>
<feature type="transmembrane region" description="Helical" evidence="1">
    <location>
        <begin position="118"/>
        <end position="139"/>
    </location>
</feature>
<name>B4LR94_DROVI</name>
<protein>
    <submittedName>
        <fullName evidence="2">Uncharacterized protein</fullName>
    </submittedName>
</protein>
<feature type="transmembrane region" description="Helical" evidence="1">
    <location>
        <begin position="7"/>
        <end position="23"/>
    </location>
</feature>
<reference evidence="2 3" key="1">
    <citation type="journal article" date="2007" name="Nature">
        <title>Evolution of genes and genomes on the Drosophila phylogeny.</title>
        <authorList>
            <consortium name="Drosophila 12 Genomes Consortium"/>
            <person name="Clark A.G."/>
            <person name="Eisen M.B."/>
            <person name="Smith D.R."/>
            <person name="Bergman C.M."/>
            <person name="Oliver B."/>
            <person name="Markow T.A."/>
            <person name="Kaufman T.C."/>
            <person name="Kellis M."/>
            <person name="Gelbart W."/>
            <person name="Iyer V.N."/>
            <person name="Pollard D.A."/>
            <person name="Sackton T.B."/>
            <person name="Larracuente A.M."/>
            <person name="Singh N.D."/>
            <person name="Abad J.P."/>
            <person name="Abt D.N."/>
            <person name="Adryan B."/>
            <person name="Aguade M."/>
            <person name="Akashi H."/>
            <person name="Anderson W.W."/>
            <person name="Aquadro C.F."/>
            <person name="Ardell D.H."/>
            <person name="Arguello R."/>
            <person name="Artieri C.G."/>
            <person name="Barbash D.A."/>
            <person name="Barker D."/>
            <person name="Barsanti P."/>
            <person name="Batterham P."/>
            <person name="Batzoglou S."/>
            <person name="Begun D."/>
            <person name="Bhutkar A."/>
            <person name="Blanco E."/>
            <person name="Bosak S.A."/>
            <person name="Bradley R.K."/>
            <person name="Brand A.D."/>
            <person name="Brent M.R."/>
            <person name="Brooks A.N."/>
            <person name="Brown R.H."/>
            <person name="Butlin R.K."/>
            <person name="Caggese C."/>
            <person name="Calvi B.R."/>
            <person name="Bernardo de Carvalho A."/>
            <person name="Caspi A."/>
            <person name="Castrezana S."/>
            <person name="Celniker S.E."/>
            <person name="Chang J.L."/>
            <person name="Chapple C."/>
            <person name="Chatterji S."/>
            <person name="Chinwalla A."/>
            <person name="Civetta A."/>
            <person name="Clifton S.W."/>
            <person name="Comeron J.M."/>
            <person name="Costello J.C."/>
            <person name="Coyne J.A."/>
            <person name="Daub J."/>
            <person name="David R.G."/>
            <person name="Delcher A.L."/>
            <person name="Delehaunty K."/>
            <person name="Do C.B."/>
            <person name="Ebling H."/>
            <person name="Edwards K."/>
            <person name="Eickbush T."/>
            <person name="Evans J.D."/>
            <person name="Filipski A."/>
            <person name="Findeiss S."/>
            <person name="Freyhult E."/>
            <person name="Fulton L."/>
            <person name="Fulton R."/>
            <person name="Garcia A.C."/>
            <person name="Gardiner A."/>
            <person name="Garfield D.A."/>
            <person name="Garvin B.E."/>
            <person name="Gibson G."/>
            <person name="Gilbert D."/>
            <person name="Gnerre S."/>
            <person name="Godfrey J."/>
            <person name="Good R."/>
            <person name="Gotea V."/>
            <person name="Gravely B."/>
            <person name="Greenberg A.J."/>
            <person name="Griffiths-Jones S."/>
            <person name="Gross S."/>
            <person name="Guigo R."/>
            <person name="Gustafson E.A."/>
            <person name="Haerty W."/>
            <person name="Hahn M.W."/>
            <person name="Halligan D.L."/>
            <person name="Halpern A.L."/>
            <person name="Halter G.M."/>
            <person name="Han M.V."/>
            <person name="Heger A."/>
            <person name="Hillier L."/>
            <person name="Hinrichs A.S."/>
            <person name="Holmes I."/>
            <person name="Hoskins R.A."/>
            <person name="Hubisz M.J."/>
            <person name="Hultmark D."/>
            <person name="Huntley M.A."/>
            <person name="Jaffe D.B."/>
            <person name="Jagadeeshan S."/>
            <person name="Jeck W.R."/>
            <person name="Johnson J."/>
            <person name="Jones C.D."/>
            <person name="Jordan W.C."/>
            <person name="Karpen G.H."/>
            <person name="Kataoka E."/>
            <person name="Keightley P.D."/>
            <person name="Kheradpour P."/>
            <person name="Kirkness E.F."/>
            <person name="Koerich L.B."/>
            <person name="Kristiansen K."/>
            <person name="Kudrna D."/>
            <person name="Kulathinal R.J."/>
            <person name="Kumar S."/>
            <person name="Kwok R."/>
            <person name="Lander E."/>
            <person name="Langley C.H."/>
            <person name="Lapoint R."/>
            <person name="Lazzaro B.P."/>
            <person name="Lee S.J."/>
            <person name="Levesque L."/>
            <person name="Li R."/>
            <person name="Lin C.F."/>
            <person name="Lin M.F."/>
            <person name="Lindblad-Toh K."/>
            <person name="Llopart A."/>
            <person name="Long M."/>
            <person name="Low L."/>
            <person name="Lozovsky E."/>
            <person name="Lu J."/>
            <person name="Luo M."/>
            <person name="Machado C.A."/>
            <person name="Makalowski W."/>
            <person name="Marzo M."/>
            <person name="Matsuda M."/>
            <person name="Matzkin L."/>
            <person name="McAllister B."/>
            <person name="McBride C.S."/>
            <person name="McKernan B."/>
            <person name="McKernan K."/>
            <person name="Mendez-Lago M."/>
            <person name="Minx P."/>
            <person name="Mollenhauer M.U."/>
            <person name="Montooth K."/>
            <person name="Mount S.M."/>
            <person name="Mu X."/>
            <person name="Myers E."/>
            <person name="Negre B."/>
            <person name="Newfeld S."/>
            <person name="Nielsen R."/>
            <person name="Noor M.A."/>
            <person name="O'Grady P."/>
            <person name="Pachter L."/>
            <person name="Papaceit M."/>
            <person name="Parisi M.J."/>
            <person name="Parisi M."/>
            <person name="Parts L."/>
            <person name="Pedersen J.S."/>
            <person name="Pesole G."/>
            <person name="Phillippy A.M."/>
            <person name="Ponting C.P."/>
            <person name="Pop M."/>
            <person name="Porcelli D."/>
            <person name="Powell J.R."/>
            <person name="Prohaska S."/>
            <person name="Pruitt K."/>
            <person name="Puig M."/>
            <person name="Quesneville H."/>
            <person name="Ram K.R."/>
            <person name="Rand D."/>
            <person name="Rasmussen M.D."/>
            <person name="Reed L.K."/>
            <person name="Reenan R."/>
            <person name="Reily A."/>
            <person name="Remington K.A."/>
            <person name="Rieger T.T."/>
            <person name="Ritchie M.G."/>
            <person name="Robin C."/>
            <person name="Rogers Y.H."/>
            <person name="Rohde C."/>
            <person name="Rozas J."/>
            <person name="Rubenfield M.J."/>
            <person name="Ruiz A."/>
            <person name="Russo S."/>
            <person name="Salzberg S.L."/>
            <person name="Sanchez-Gracia A."/>
            <person name="Saranga D.J."/>
            <person name="Sato H."/>
            <person name="Schaeffer S.W."/>
            <person name="Schatz M.C."/>
            <person name="Schlenke T."/>
            <person name="Schwartz R."/>
            <person name="Segarra C."/>
            <person name="Singh R.S."/>
            <person name="Sirot L."/>
            <person name="Sirota M."/>
            <person name="Sisneros N.B."/>
            <person name="Smith C.D."/>
            <person name="Smith T.F."/>
            <person name="Spieth J."/>
            <person name="Stage D.E."/>
            <person name="Stark A."/>
            <person name="Stephan W."/>
            <person name="Strausberg R.L."/>
            <person name="Strempel S."/>
            <person name="Sturgill D."/>
            <person name="Sutton G."/>
            <person name="Sutton G.G."/>
            <person name="Tao W."/>
            <person name="Teichmann S."/>
            <person name="Tobari Y.N."/>
            <person name="Tomimura Y."/>
            <person name="Tsolas J.M."/>
            <person name="Valente V.L."/>
            <person name="Venter E."/>
            <person name="Venter J.C."/>
            <person name="Vicario S."/>
            <person name="Vieira F.G."/>
            <person name="Vilella A.J."/>
            <person name="Villasante A."/>
            <person name="Walenz B."/>
            <person name="Wang J."/>
            <person name="Wasserman M."/>
            <person name="Watts T."/>
            <person name="Wilson D."/>
            <person name="Wilson R.K."/>
            <person name="Wing R.A."/>
            <person name="Wolfner M.F."/>
            <person name="Wong A."/>
            <person name="Wong G.K."/>
            <person name="Wu C.I."/>
            <person name="Wu G."/>
            <person name="Yamamoto D."/>
            <person name="Yang H.P."/>
            <person name="Yang S.P."/>
            <person name="Yorke J.A."/>
            <person name="Yoshida K."/>
            <person name="Zdobnov E."/>
            <person name="Zhang P."/>
            <person name="Zhang Y."/>
            <person name="Zimin A.V."/>
            <person name="Baldwin J."/>
            <person name="Abdouelleil A."/>
            <person name="Abdulkadir J."/>
            <person name="Abebe A."/>
            <person name="Abera B."/>
            <person name="Abreu J."/>
            <person name="Acer S.C."/>
            <person name="Aftuck L."/>
            <person name="Alexander A."/>
            <person name="An P."/>
            <person name="Anderson E."/>
            <person name="Anderson S."/>
            <person name="Arachi H."/>
            <person name="Azer M."/>
            <person name="Bachantsang P."/>
            <person name="Barry A."/>
            <person name="Bayul T."/>
            <person name="Berlin A."/>
            <person name="Bessette D."/>
            <person name="Bloom T."/>
            <person name="Blye J."/>
            <person name="Boguslavskiy L."/>
            <person name="Bonnet C."/>
            <person name="Boukhgalter B."/>
            <person name="Bourzgui I."/>
            <person name="Brown A."/>
            <person name="Cahill P."/>
            <person name="Channer S."/>
            <person name="Cheshatsang Y."/>
            <person name="Chuda L."/>
            <person name="Citroen M."/>
            <person name="Collymore A."/>
            <person name="Cooke P."/>
            <person name="Costello M."/>
            <person name="D'Aco K."/>
            <person name="Daza R."/>
            <person name="De Haan G."/>
            <person name="DeGray S."/>
            <person name="DeMaso C."/>
            <person name="Dhargay N."/>
            <person name="Dooley K."/>
            <person name="Dooley E."/>
            <person name="Doricent M."/>
            <person name="Dorje P."/>
            <person name="Dorjee K."/>
            <person name="Dupes A."/>
            <person name="Elong R."/>
            <person name="Falk J."/>
            <person name="Farina A."/>
            <person name="Faro S."/>
            <person name="Ferguson D."/>
            <person name="Fisher S."/>
            <person name="Foley C.D."/>
            <person name="Franke A."/>
            <person name="Friedrich D."/>
            <person name="Gadbois L."/>
            <person name="Gearin G."/>
            <person name="Gearin C.R."/>
            <person name="Giannoukos G."/>
            <person name="Goode T."/>
            <person name="Graham J."/>
            <person name="Grandbois E."/>
            <person name="Grewal S."/>
            <person name="Gyaltsen K."/>
            <person name="Hafez N."/>
            <person name="Hagos B."/>
            <person name="Hall J."/>
            <person name="Henson C."/>
            <person name="Hollinger A."/>
            <person name="Honan T."/>
            <person name="Huard M.D."/>
            <person name="Hughes L."/>
            <person name="Hurhula B."/>
            <person name="Husby M.E."/>
            <person name="Kamat A."/>
            <person name="Kanga B."/>
            <person name="Kashin S."/>
            <person name="Khazanovich D."/>
            <person name="Kisner P."/>
            <person name="Lance K."/>
            <person name="Lara M."/>
            <person name="Lee W."/>
            <person name="Lennon N."/>
            <person name="Letendre F."/>
            <person name="LeVine R."/>
            <person name="Lipovsky A."/>
            <person name="Liu X."/>
            <person name="Liu J."/>
            <person name="Liu S."/>
            <person name="Lokyitsang T."/>
            <person name="Lokyitsang Y."/>
            <person name="Lubonja R."/>
            <person name="Lui A."/>
            <person name="MacDonald P."/>
            <person name="Magnisalis V."/>
            <person name="Maru K."/>
            <person name="Matthews C."/>
            <person name="McCusker W."/>
            <person name="McDonough S."/>
            <person name="Mehta T."/>
            <person name="Meldrim J."/>
            <person name="Meneus L."/>
            <person name="Mihai O."/>
            <person name="Mihalev A."/>
            <person name="Mihova T."/>
            <person name="Mittelman R."/>
            <person name="Mlenga V."/>
            <person name="Montmayeur A."/>
            <person name="Mulrain L."/>
            <person name="Navidi A."/>
            <person name="Naylor J."/>
            <person name="Negash T."/>
            <person name="Nguyen T."/>
            <person name="Nguyen N."/>
            <person name="Nicol R."/>
            <person name="Norbu C."/>
            <person name="Norbu N."/>
            <person name="Novod N."/>
            <person name="O'Neill B."/>
            <person name="Osman S."/>
            <person name="Markiewicz E."/>
            <person name="Oyono O.L."/>
            <person name="Patti C."/>
            <person name="Phunkhang P."/>
            <person name="Pierre F."/>
            <person name="Priest M."/>
            <person name="Raghuraman S."/>
            <person name="Rege F."/>
            <person name="Reyes R."/>
            <person name="Rise C."/>
            <person name="Rogov P."/>
            <person name="Ross K."/>
            <person name="Ryan E."/>
            <person name="Settipalli S."/>
            <person name="Shea T."/>
            <person name="Sherpa N."/>
            <person name="Shi L."/>
            <person name="Shih D."/>
            <person name="Sparrow T."/>
            <person name="Spaulding J."/>
            <person name="Stalker J."/>
            <person name="Stange-Thomann N."/>
            <person name="Stavropoulos S."/>
            <person name="Stone C."/>
            <person name="Strader C."/>
            <person name="Tesfaye S."/>
            <person name="Thomson T."/>
            <person name="Thoulutsang Y."/>
            <person name="Thoulutsang D."/>
            <person name="Topham K."/>
            <person name="Topping I."/>
            <person name="Tsamla T."/>
            <person name="Vassiliev H."/>
            <person name="Vo A."/>
            <person name="Wangchuk T."/>
            <person name="Wangdi T."/>
            <person name="Weiand M."/>
            <person name="Wilkinson J."/>
            <person name="Wilson A."/>
            <person name="Yadav S."/>
            <person name="Young G."/>
            <person name="Yu Q."/>
            <person name="Zembek L."/>
            <person name="Zhong D."/>
            <person name="Zimmer A."/>
            <person name="Zwirko Z."/>
            <person name="Jaffe D.B."/>
            <person name="Alvarez P."/>
            <person name="Brockman W."/>
            <person name="Butler J."/>
            <person name="Chin C."/>
            <person name="Gnerre S."/>
            <person name="Grabherr M."/>
            <person name="Kleber M."/>
            <person name="Mauceli E."/>
            <person name="MacCallum I."/>
        </authorList>
    </citation>
    <scope>NUCLEOTIDE SEQUENCE [LARGE SCALE GENOMIC DNA]</scope>
    <source>
        <strain evidence="3">Tucson 15010-1051.87</strain>
    </source>
</reference>
<accession>B4LR94</accession>
<gene>
    <name evidence="2" type="primary">Dvir\GJ15517</name>
    <name evidence="2" type="ORF">Dvir_GJ15517</name>
</gene>
<dbReference type="AlphaFoldDB" id="B4LR94"/>
<organism evidence="2 3">
    <name type="scientific">Drosophila virilis</name>
    <name type="common">Fruit fly</name>
    <dbReference type="NCBI Taxonomy" id="7244"/>
    <lineage>
        <taxon>Eukaryota</taxon>
        <taxon>Metazoa</taxon>
        <taxon>Ecdysozoa</taxon>
        <taxon>Arthropoda</taxon>
        <taxon>Hexapoda</taxon>
        <taxon>Insecta</taxon>
        <taxon>Pterygota</taxon>
        <taxon>Neoptera</taxon>
        <taxon>Endopterygota</taxon>
        <taxon>Diptera</taxon>
        <taxon>Brachycera</taxon>
        <taxon>Muscomorpha</taxon>
        <taxon>Ephydroidea</taxon>
        <taxon>Drosophilidae</taxon>
        <taxon>Drosophila</taxon>
    </lineage>
</organism>
<proteinExistence type="predicted"/>
<dbReference type="Pfam" id="PF16089">
    <property type="entry name" value="DUF4818"/>
    <property type="match status" value="1"/>
</dbReference>
<dbReference type="InParanoid" id="B4LR94"/>